<feature type="compositionally biased region" description="Basic and acidic residues" evidence="1">
    <location>
        <begin position="217"/>
        <end position="235"/>
    </location>
</feature>
<keyword evidence="2" id="KW-0812">Transmembrane</keyword>
<organism evidence="3 4">
    <name type="scientific">Trypanosoma cruzi</name>
    <dbReference type="NCBI Taxonomy" id="5693"/>
    <lineage>
        <taxon>Eukaryota</taxon>
        <taxon>Discoba</taxon>
        <taxon>Euglenozoa</taxon>
        <taxon>Kinetoplastea</taxon>
        <taxon>Metakinetoplastina</taxon>
        <taxon>Trypanosomatida</taxon>
        <taxon>Trypanosomatidae</taxon>
        <taxon>Trypanosoma</taxon>
        <taxon>Schizotrypanum</taxon>
    </lineage>
</organism>
<protein>
    <submittedName>
        <fullName evidence="3">Mucin-associated surface protein (MASP) subgroup S040</fullName>
    </submittedName>
</protein>
<proteinExistence type="predicted"/>
<feature type="compositionally biased region" description="Polar residues" evidence="1">
    <location>
        <begin position="402"/>
        <end position="420"/>
    </location>
</feature>
<feature type="compositionally biased region" description="Low complexity" evidence="1">
    <location>
        <begin position="128"/>
        <end position="137"/>
    </location>
</feature>
<reference evidence="3 4" key="1">
    <citation type="journal article" date="2019" name="Genome Biol. Evol.">
        <title>Nanopore Sequencing Significantly Improves Genome Assembly of the Protozoan Parasite Trypanosoma cruzi.</title>
        <authorList>
            <person name="Diaz-Viraque F."/>
            <person name="Pita S."/>
            <person name="Greif G."/>
            <person name="de Souza R.C.M."/>
            <person name="Iraola G."/>
            <person name="Robello C."/>
        </authorList>
    </citation>
    <scope>NUCLEOTIDE SEQUENCE [LARGE SCALE GENOMIC DNA]</scope>
    <source>
        <strain evidence="3 4">Berenice</strain>
    </source>
</reference>
<feature type="transmembrane region" description="Helical" evidence="2">
    <location>
        <begin position="49"/>
        <end position="70"/>
    </location>
</feature>
<keyword evidence="2" id="KW-1133">Transmembrane helix</keyword>
<evidence type="ECO:0000313" key="4">
    <source>
        <dbReference type="Proteomes" id="UP000583944"/>
    </source>
</evidence>
<feature type="compositionally biased region" description="Low complexity" evidence="1">
    <location>
        <begin position="387"/>
        <end position="401"/>
    </location>
</feature>
<evidence type="ECO:0000313" key="3">
    <source>
        <dbReference type="EMBL" id="KAF5218518.1"/>
    </source>
</evidence>
<gene>
    <name evidence="3" type="ORF">ECC02_008565</name>
</gene>
<feature type="region of interest" description="Disordered" evidence="1">
    <location>
        <begin position="122"/>
        <end position="420"/>
    </location>
</feature>
<accession>A0A7J6XXC9</accession>
<feature type="compositionally biased region" description="Polar residues" evidence="1">
    <location>
        <begin position="331"/>
        <end position="348"/>
    </location>
</feature>
<evidence type="ECO:0000256" key="1">
    <source>
        <dbReference type="SAM" id="MobiDB-lite"/>
    </source>
</evidence>
<dbReference type="VEuPathDB" id="TriTrypDB:BCY84_16682"/>
<feature type="compositionally biased region" description="Polar residues" evidence="1">
    <location>
        <begin position="291"/>
        <end position="308"/>
    </location>
</feature>
<sequence>MPFMAVRWLCVLQRPSLFLLLLPLCVDVLLVFAEGYTQVAAVMAMMMTGRVLLVVCVLCVLWCGAGGVYARDIDNKALGDCMTSGVLGTNCSRVPGGCDKTAPKLPFRSALPITVLQADAPEGEVPASEGGNSSESSGTGGSGGRSGGVDGMKSGQSGVSGGDNLSNPSSSSGGSSPRPPTLDGKGAPQDPGEDPSPQGRKSPEKVVQSGTSVDSALLKREEVQKSEPDTQKIRAEALVTFGGTGNEARREAEDTDNTPSGPPVKTVTPQAEVLSPPAGGVPPASDDTHNSPENNAGNSASKNETKSNPLERPSEDGEAGQQDKEADAQGAQETEGTQGTAASPISTSGSGGAQSEADADDDDPQRPNPEGPQNDGTETGDTHGPSAASDAAPQAAKAIAAQTNGTVTPGDSDGSNAVSHSTSPLLLLVVACAAAAAVVAA</sequence>
<name>A0A7J6XXC9_TRYCR</name>
<feature type="compositionally biased region" description="Gly residues" evidence="1">
    <location>
        <begin position="138"/>
        <end position="150"/>
    </location>
</feature>
<dbReference type="Proteomes" id="UP000583944">
    <property type="component" value="Unassembled WGS sequence"/>
</dbReference>
<comment type="caution">
    <text evidence="3">The sequence shown here is derived from an EMBL/GenBank/DDBJ whole genome shotgun (WGS) entry which is preliminary data.</text>
</comment>
<keyword evidence="2" id="KW-0472">Membrane</keyword>
<evidence type="ECO:0000256" key="2">
    <source>
        <dbReference type="SAM" id="Phobius"/>
    </source>
</evidence>
<dbReference type="AlphaFoldDB" id="A0A7J6XXC9"/>
<feature type="compositionally biased region" description="Low complexity" evidence="1">
    <location>
        <begin position="162"/>
        <end position="176"/>
    </location>
</feature>
<dbReference type="VEuPathDB" id="TriTrypDB:BCY84_10124"/>
<dbReference type="EMBL" id="JABDHM010000094">
    <property type="protein sequence ID" value="KAF5218518.1"/>
    <property type="molecule type" value="Genomic_DNA"/>
</dbReference>
<dbReference type="VEuPathDB" id="TriTrypDB:ECC02_008565"/>